<dbReference type="Pfam" id="PF00307">
    <property type="entry name" value="CH"/>
    <property type="match status" value="1"/>
</dbReference>
<dbReference type="SUPFAM" id="SSF50044">
    <property type="entry name" value="SH3-domain"/>
    <property type="match status" value="1"/>
</dbReference>
<dbReference type="InterPro" id="IPR001452">
    <property type="entry name" value="SH3_domain"/>
</dbReference>
<feature type="region of interest" description="Disordered" evidence="5">
    <location>
        <begin position="224"/>
        <end position="244"/>
    </location>
</feature>
<dbReference type="Gene3D" id="1.10.418.10">
    <property type="entry name" value="Calponin-like domain"/>
    <property type="match status" value="1"/>
</dbReference>
<evidence type="ECO:0000256" key="3">
    <source>
        <dbReference type="PROSITE-ProRule" id="PRU00192"/>
    </source>
</evidence>
<dbReference type="InterPro" id="IPR036028">
    <property type="entry name" value="SH3-like_dom_sf"/>
</dbReference>
<sequence>MSALSTDPENIKRWVVIKNWLVALDLIHTNPEAPEDALEILGLIEDLRNGEILCRLANRIKPGSVDSIQNESHTSSAGEHNVYQFTLACAAMALTADKIFQPNDLLMGDNLMAVLITLEDLYIHASTLGLGKMFTKHSLRRKSSRKMSKPGIPEDWRKQSPPQSQEPIQEHVVKALYPFEGTEEDELSFQTGDRIIVKNVLDGKWWEGECNGRGGWFPGNYVTDLASSETTPKQPEAESGGTNKDSSLQIFYNLDIQDLLDALRTYRDDLHHMQINFLEPLAKSDIISKSQSSDLQLNIKQLVAFETQQFQKLEEISSRPLEEQNVGEFIIENIPQIEAVYFQFSACHPKALSIITENSDTISSFIEKQGGASPGMITLSLYLGKPMKMLDKYVTQLMELERHIPETHKDLANMKEAAVKFKLLYASVQEVRKRKEVELEMTTSKIDNWGGKNLEELGDCYFSTQVYVNMDFEQTNFVLIFGGAMVILEVEESLSGYRLRELYELSSVTLSPLDNTTFYPIEVRSTRSCEMIYCDHSTDRDGILQTFDMCKVMPMNRPTFTIPPPPPSSDNSIGNSDTPKRPIQRSRSDIPMSLVVTNNNTQSGIFQPQLSSRQIQLSQPGATQPKINRPLYWGFKSLHPLPPARPPKVEHEQKIFAKRASMSGYKKKRTRPASSDTNTLTEVEKQKSENETCVLRVIESYNTTIRQKLIPRQTMLIRYNSQENQIGEDANNPCLNNVEIQINNLTSEISKLRSQLEYETSERKKLEVLLNISISTKKSPM</sequence>
<dbReference type="SMART" id="SM00325">
    <property type="entry name" value="RhoGEF"/>
    <property type="match status" value="1"/>
</dbReference>
<feature type="region of interest" description="Disordered" evidence="5">
    <location>
        <begin position="558"/>
        <end position="589"/>
    </location>
</feature>
<dbReference type="FunFam" id="2.30.30.40:FF:000072">
    <property type="entry name" value="Unconventional Myosin IB"/>
    <property type="match status" value="1"/>
</dbReference>
<evidence type="ECO:0000259" key="8">
    <source>
        <dbReference type="PROSITE" id="PS50021"/>
    </source>
</evidence>
<evidence type="ECO:0000259" key="7">
    <source>
        <dbReference type="PROSITE" id="PS50010"/>
    </source>
</evidence>
<dbReference type="SMART" id="SM00326">
    <property type="entry name" value="SH3"/>
    <property type="match status" value="1"/>
</dbReference>
<dbReference type="Pfam" id="PF00621">
    <property type="entry name" value="RhoGEF"/>
    <property type="match status" value="1"/>
</dbReference>
<keyword evidence="10" id="KW-1185">Reference proteome</keyword>
<organism evidence="9 10">
    <name type="scientific">Oopsacas minuta</name>
    <dbReference type="NCBI Taxonomy" id="111878"/>
    <lineage>
        <taxon>Eukaryota</taxon>
        <taxon>Metazoa</taxon>
        <taxon>Porifera</taxon>
        <taxon>Hexactinellida</taxon>
        <taxon>Hexasterophora</taxon>
        <taxon>Lyssacinosida</taxon>
        <taxon>Leucopsacidae</taxon>
        <taxon>Oopsacas</taxon>
    </lineage>
</organism>
<dbReference type="InterPro" id="IPR001715">
    <property type="entry name" value="CH_dom"/>
</dbReference>
<evidence type="ECO:0000313" key="9">
    <source>
        <dbReference type="EMBL" id="KAI6656844.1"/>
    </source>
</evidence>
<dbReference type="AlphaFoldDB" id="A0AAV7K881"/>
<dbReference type="SMART" id="SM00033">
    <property type="entry name" value="CH"/>
    <property type="match status" value="1"/>
</dbReference>
<comment type="caution">
    <text evidence="9">The sequence shown here is derived from an EMBL/GenBank/DDBJ whole genome shotgun (WGS) entry which is preliminary data.</text>
</comment>
<proteinExistence type="predicted"/>
<dbReference type="PANTHER" id="PTHR46026">
    <property type="entry name" value="RHO-TYPE GUANINE NUCLEOTIDE EXCHANGE FACTOR, ISOFORM F"/>
    <property type="match status" value="1"/>
</dbReference>
<dbReference type="Proteomes" id="UP001165289">
    <property type="component" value="Unassembled WGS sequence"/>
</dbReference>
<dbReference type="Gene3D" id="2.30.29.30">
    <property type="entry name" value="Pleckstrin-homology domain (PH domain)/Phosphotyrosine-binding domain (PTB)"/>
    <property type="match status" value="1"/>
</dbReference>
<dbReference type="Gene3D" id="1.20.900.10">
    <property type="entry name" value="Dbl homology (DH) domain"/>
    <property type="match status" value="1"/>
</dbReference>
<dbReference type="PROSITE" id="PS50002">
    <property type="entry name" value="SH3"/>
    <property type="match status" value="1"/>
</dbReference>
<dbReference type="InterPro" id="IPR011993">
    <property type="entry name" value="PH-like_dom_sf"/>
</dbReference>
<feature type="domain" description="SH3" evidence="6">
    <location>
        <begin position="168"/>
        <end position="227"/>
    </location>
</feature>
<dbReference type="SUPFAM" id="SSF48065">
    <property type="entry name" value="DBL homology domain (DH-domain)"/>
    <property type="match status" value="1"/>
</dbReference>
<evidence type="ECO:0000256" key="4">
    <source>
        <dbReference type="SAM" id="Coils"/>
    </source>
</evidence>
<feature type="region of interest" description="Disordered" evidence="5">
    <location>
        <begin position="140"/>
        <end position="168"/>
    </location>
</feature>
<feature type="domain" description="Calponin-homology (CH)" evidence="8">
    <location>
        <begin position="11"/>
        <end position="126"/>
    </location>
</feature>
<dbReference type="InterPro" id="IPR035899">
    <property type="entry name" value="DBL_dom_sf"/>
</dbReference>
<accession>A0AAV7K881</accession>
<evidence type="ECO:0000256" key="2">
    <source>
        <dbReference type="ARBA" id="ARBA00022658"/>
    </source>
</evidence>
<keyword evidence="1 3" id="KW-0728">SH3 domain</keyword>
<dbReference type="PRINTS" id="PR00452">
    <property type="entry name" value="SH3DOMAIN"/>
</dbReference>
<dbReference type="SUPFAM" id="SSF47576">
    <property type="entry name" value="Calponin-homology domain, CH-domain"/>
    <property type="match status" value="1"/>
</dbReference>
<keyword evidence="2" id="KW-0344">Guanine-nucleotide releasing factor</keyword>
<dbReference type="EMBL" id="JAKMXF010000133">
    <property type="protein sequence ID" value="KAI6656844.1"/>
    <property type="molecule type" value="Genomic_DNA"/>
</dbReference>
<dbReference type="InterPro" id="IPR036872">
    <property type="entry name" value="CH_dom_sf"/>
</dbReference>
<evidence type="ECO:0000256" key="1">
    <source>
        <dbReference type="ARBA" id="ARBA00022443"/>
    </source>
</evidence>
<feature type="domain" description="DH" evidence="7">
    <location>
        <begin position="256"/>
        <end position="431"/>
    </location>
</feature>
<feature type="coiled-coil region" evidence="4">
    <location>
        <begin position="735"/>
        <end position="762"/>
    </location>
</feature>
<dbReference type="GO" id="GO:0005737">
    <property type="term" value="C:cytoplasm"/>
    <property type="evidence" value="ECO:0007669"/>
    <property type="project" value="TreeGrafter"/>
</dbReference>
<evidence type="ECO:0000313" key="10">
    <source>
        <dbReference type="Proteomes" id="UP001165289"/>
    </source>
</evidence>
<evidence type="ECO:0000256" key="5">
    <source>
        <dbReference type="SAM" id="MobiDB-lite"/>
    </source>
</evidence>
<dbReference type="PANTHER" id="PTHR46026:SF1">
    <property type="entry name" value="RHO-TYPE GUANINE NUCLEOTIDE EXCHANGE FACTOR, ISOFORM F"/>
    <property type="match status" value="1"/>
</dbReference>
<dbReference type="Gene3D" id="2.30.30.40">
    <property type="entry name" value="SH3 Domains"/>
    <property type="match status" value="1"/>
</dbReference>
<name>A0AAV7K881_9METZ</name>
<dbReference type="PROSITE" id="PS50010">
    <property type="entry name" value="DH_2"/>
    <property type="match status" value="1"/>
</dbReference>
<protein>
    <submittedName>
        <fullName evidence="9">Rho guanine nucleotide exchange factor 7</fullName>
    </submittedName>
</protein>
<dbReference type="PROSITE" id="PS50021">
    <property type="entry name" value="CH"/>
    <property type="match status" value="1"/>
</dbReference>
<dbReference type="Pfam" id="PF00018">
    <property type="entry name" value="SH3_1"/>
    <property type="match status" value="1"/>
</dbReference>
<keyword evidence="4" id="KW-0175">Coiled coil</keyword>
<dbReference type="InterPro" id="IPR000219">
    <property type="entry name" value="DH_dom"/>
</dbReference>
<evidence type="ECO:0000259" key="6">
    <source>
        <dbReference type="PROSITE" id="PS50002"/>
    </source>
</evidence>
<reference evidence="9 10" key="1">
    <citation type="journal article" date="2023" name="BMC Biol.">
        <title>The compact genome of the sponge Oopsacas minuta (Hexactinellida) is lacking key metazoan core genes.</title>
        <authorList>
            <person name="Santini S."/>
            <person name="Schenkelaars Q."/>
            <person name="Jourda C."/>
            <person name="Duchesne M."/>
            <person name="Belahbib H."/>
            <person name="Rocher C."/>
            <person name="Selva M."/>
            <person name="Riesgo A."/>
            <person name="Vervoort M."/>
            <person name="Leys S.P."/>
            <person name="Kodjabachian L."/>
            <person name="Le Bivic A."/>
            <person name="Borchiellini C."/>
            <person name="Claverie J.M."/>
            <person name="Renard E."/>
        </authorList>
    </citation>
    <scope>NUCLEOTIDE SEQUENCE [LARGE SCALE GENOMIC DNA]</scope>
    <source>
        <strain evidence="9">SPO-2</strain>
    </source>
</reference>
<dbReference type="PRINTS" id="PR00499">
    <property type="entry name" value="P67PHOX"/>
</dbReference>
<gene>
    <name evidence="9" type="ORF">LOD99_16147</name>
</gene>
<dbReference type="GO" id="GO:0005085">
    <property type="term" value="F:guanyl-nucleotide exchange factor activity"/>
    <property type="evidence" value="ECO:0007669"/>
    <property type="project" value="UniProtKB-KW"/>
</dbReference>